<comment type="caution">
    <text evidence="2">The sequence shown here is derived from an EMBL/GenBank/DDBJ whole genome shotgun (WGS) entry which is preliminary data.</text>
</comment>
<evidence type="ECO:0000313" key="2">
    <source>
        <dbReference type="EMBL" id="MFD0848197.1"/>
    </source>
</evidence>
<accession>A0ABW3C3A5</accession>
<name>A0ABW3C3A5_SPHXN</name>
<dbReference type="InterPro" id="IPR010064">
    <property type="entry name" value="HK97-gp10_tail"/>
</dbReference>
<dbReference type="NCBIfam" id="TIGR01725">
    <property type="entry name" value="phge_HK97_gp10"/>
    <property type="match status" value="1"/>
</dbReference>
<organism evidence="2 3">
    <name type="scientific">Sphingosinicella xenopeptidilytica</name>
    <dbReference type="NCBI Taxonomy" id="364098"/>
    <lineage>
        <taxon>Bacteria</taxon>
        <taxon>Pseudomonadati</taxon>
        <taxon>Pseudomonadota</taxon>
        <taxon>Alphaproteobacteria</taxon>
        <taxon>Sphingomonadales</taxon>
        <taxon>Sphingosinicellaceae</taxon>
        <taxon>Sphingosinicella</taxon>
    </lineage>
</organism>
<gene>
    <name evidence="2" type="ORF">ACFQ00_07675</name>
</gene>
<dbReference type="RefSeq" id="WP_381488547.1">
    <property type="nucleotide sequence ID" value="NZ_JBHTIK010000004.1"/>
</dbReference>
<dbReference type="Proteomes" id="UP001597124">
    <property type="component" value="Unassembled WGS sequence"/>
</dbReference>
<dbReference type="EMBL" id="JBHTIK010000004">
    <property type="protein sequence ID" value="MFD0848197.1"/>
    <property type="molecule type" value="Genomic_DNA"/>
</dbReference>
<protein>
    <submittedName>
        <fullName evidence="2">HK97-gp10 family putative phage morphogenesis protein</fullName>
    </submittedName>
</protein>
<sequence>MPGAKAHIARLKKLSGPQMINAVGKALFHGGEIIQVEAQISITAGAVSGKNHVASSPGQPPNNDTGLLAGNIRTTQKAPLLVEVSSSAPYAAPLEFGTSRMAARPYMTPARDKKRGEVTKIVRDAVERVVKRSGGGR</sequence>
<evidence type="ECO:0000256" key="1">
    <source>
        <dbReference type="SAM" id="MobiDB-lite"/>
    </source>
</evidence>
<proteinExistence type="predicted"/>
<feature type="compositionally biased region" description="Polar residues" evidence="1">
    <location>
        <begin position="53"/>
        <end position="65"/>
    </location>
</feature>
<feature type="region of interest" description="Disordered" evidence="1">
    <location>
        <begin position="48"/>
        <end position="69"/>
    </location>
</feature>
<keyword evidence="3" id="KW-1185">Reference proteome</keyword>
<reference evidence="3" key="1">
    <citation type="journal article" date="2019" name="Int. J. Syst. Evol. Microbiol.">
        <title>The Global Catalogue of Microorganisms (GCM) 10K type strain sequencing project: providing services to taxonomists for standard genome sequencing and annotation.</title>
        <authorList>
            <consortium name="The Broad Institute Genomics Platform"/>
            <consortium name="The Broad Institute Genome Sequencing Center for Infectious Disease"/>
            <person name="Wu L."/>
            <person name="Ma J."/>
        </authorList>
    </citation>
    <scope>NUCLEOTIDE SEQUENCE [LARGE SCALE GENOMIC DNA]</scope>
    <source>
        <strain evidence="3">CCUG 52537</strain>
    </source>
</reference>
<evidence type="ECO:0000313" key="3">
    <source>
        <dbReference type="Proteomes" id="UP001597124"/>
    </source>
</evidence>